<feature type="domain" description="HTH arsR-type" evidence="4">
    <location>
        <begin position="6"/>
        <end position="99"/>
    </location>
</feature>
<evidence type="ECO:0000313" key="5">
    <source>
        <dbReference type="EMBL" id="ROP41191.1"/>
    </source>
</evidence>
<organism evidence="5 6">
    <name type="scientific">Saccharothrix texasensis</name>
    <dbReference type="NCBI Taxonomy" id="103734"/>
    <lineage>
        <taxon>Bacteria</taxon>
        <taxon>Bacillati</taxon>
        <taxon>Actinomycetota</taxon>
        <taxon>Actinomycetes</taxon>
        <taxon>Pseudonocardiales</taxon>
        <taxon>Pseudonocardiaceae</taxon>
        <taxon>Saccharothrix</taxon>
    </lineage>
</organism>
<dbReference type="InterPro" id="IPR036388">
    <property type="entry name" value="WH-like_DNA-bd_sf"/>
</dbReference>
<evidence type="ECO:0000259" key="4">
    <source>
        <dbReference type="PROSITE" id="PS50987"/>
    </source>
</evidence>
<accession>A0A3N1HFA8</accession>
<dbReference type="InterPro" id="IPR036390">
    <property type="entry name" value="WH_DNA-bd_sf"/>
</dbReference>
<dbReference type="InterPro" id="IPR011991">
    <property type="entry name" value="ArsR-like_HTH"/>
</dbReference>
<dbReference type="PANTHER" id="PTHR33154">
    <property type="entry name" value="TRANSCRIPTIONAL REGULATOR, ARSR FAMILY"/>
    <property type="match status" value="1"/>
</dbReference>
<keyword evidence="2" id="KW-0238">DNA-binding</keyword>
<dbReference type="PANTHER" id="PTHR33154:SF12">
    <property type="entry name" value="TRANSCRIPTIONAL REGULATORY PROTEIN"/>
    <property type="match status" value="1"/>
</dbReference>
<dbReference type="RefSeq" id="WP_123746357.1">
    <property type="nucleotide sequence ID" value="NZ_RJKM01000001.1"/>
</dbReference>
<dbReference type="Pfam" id="PF12840">
    <property type="entry name" value="HTH_20"/>
    <property type="match status" value="1"/>
</dbReference>
<dbReference type="OrthoDB" id="4471357at2"/>
<dbReference type="Proteomes" id="UP000268727">
    <property type="component" value="Unassembled WGS sequence"/>
</dbReference>
<dbReference type="InterPro" id="IPR001845">
    <property type="entry name" value="HTH_ArsR_DNA-bd_dom"/>
</dbReference>
<keyword evidence="6" id="KW-1185">Reference proteome</keyword>
<dbReference type="SMART" id="SM00418">
    <property type="entry name" value="HTH_ARSR"/>
    <property type="match status" value="1"/>
</dbReference>
<dbReference type="PROSITE" id="PS50987">
    <property type="entry name" value="HTH_ARSR_2"/>
    <property type="match status" value="1"/>
</dbReference>
<gene>
    <name evidence="5" type="ORF">EDD40_6620</name>
</gene>
<dbReference type="EMBL" id="RJKM01000001">
    <property type="protein sequence ID" value="ROP41191.1"/>
    <property type="molecule type" value="Genomic_DNA"/>
</dbReference>
<comment type="caution">
    <text evidence="5">The sequence shown here is derived from an EMBL/GenBank/DDBJ whole genome shotgun (WGS) entry which is preliminary data.</text>
</comment>
<evidence type="ECO:0000256" key="2">
    <source>
        <dbReference type="ARBA" id="ARBA00023125"/>
    </source>
</evidence>
<dbReference type="SUPFAM" id="SSF46785">
    <property type="entry name" value="Winged helix' DNA-binding domain"/>
    <property type="match status" value="1"/>
</dbReference>
<dbReference type="CDD" id="cd00090">
    <property type="entry name" value="HTH_ARSR"/>
    <property type="match status" value="1"/>
</dbReference>
<name>A0A3N1HFA8_9PSEU</name>
<evidence type="ECO:0000313" key="6">
    <source>
        <dbReference type="Proteomes" id="UP000268727"/>
    </source>
</evidence>
<keyword evidence="3" id="KW-0804">Transcription</keyword>
<evidence type="ECO:0000256" key="3">
    <source>
        <dbReference type="ARBA" id="ARBA00023163"/>
    </source>
</evidence>
<evidence type="ECO:0000256" key="1">
    <source>
        <dbReference type="ARBA" id="ARBA00023015"/>
    </source>
</evidence>
<dbReference type="GO" id="GO:0003677">
    <property type="term" value="F:DNA binding"/>
    <property type="evidence" value="ECO:0007669"/>
    <property type="project" value="UniProtKB-KW"/>
</dbReference>
<dbReference type="GO" id="GO:0003700">
    <property type="term" value="F:DNA-binding transcription factor activity"/>
    <property type="evidence" value="ECO:0007669"/>
    <property type="project" value="InterPro"/>
</dbReference>
<dbReference type="Gene3D" id="1.10.10.10">
    <property type="entry name" value="Winged helix-like DNA-binding domain superfamily/Winged helix DNA-binding domain"/>
    <property type="match status" value="1"/>
</dbReference>
<keyword evidence="1" id="KW-0805">Transcription regulation</keyword>
<reference evidence="5 6" key="1">
    <citation type="submission" date="2018-11" db="EMBL/GenBank/DDBJ databases">
        <title>Sequencing the genomes of 1000 actinobacteria strains.</title>
        <authorList>
            <person name="Klenk H.-P."/>
        </authorList>
    </citation>
    <scope>NUCLEOTIDE SEQUENCE [LARGE SCALE GENOMIC DNA]</scope>
    <source>
        <strain evidence="5 6">DSM 44231</strain>
    </source>
</reference>
<protein>
    <submittedName>
        <fullName evidence="5">ArsR family transcriptional regulator</fullName>
    </submittedName>
</protein>
<sequence length="122" mass="13370">MPNLDEPERSAIELGAVLHALSDATRLAVVRQIESDGERLCGALMVEVAKSTLSQHLRVLREAGITRTRARGNQRWVSLRRDDLDELFPGLLDVVLRAAERHCRDLGHHTADRSGTPAGAAS</sequence>
<dbReference type="InterPro" id="IPR051081">
    <property type="entry name" value="HTH_MetalResp_TranReg"/>
</dbReference>
<proteinExistence type="predicted"/>
<dbReference type="PRINTS" id="PR00778">
    <property type="entry name" value="HTHARSR"/>
</dbReference>
<dbReference type="AlphaFoldDB" id="A0A3N1HFA8"/>